<dbReference type="GO" id="GO:0031564">
    <property type="term" value="P:transcription antitermination"/>
    <property type="evidence" value="ECO:0007669"/>
    <property type="project" value="UniProtKB-KW"/>
</dbReference>
<evidence type="ECO:0000313" key="8">
    <source>
        <dbReference type="EMBL" id="QJR10563.1"/>
    </source>
</evidence>
<keyword evidence="4 6" id="KW-0805">Transcription regulation</keyword>
<dbReference type="GO" id="GO:0005829">
    <property type="term" value="C:cytosol"/>
    <property type="evidence" value="ECO:0007669"/>
    <property type="project" value="TreeGrafter"/>
</dbReference>
<dbReference type="SUPFAM" id="SSF48013">
    <property type="entry name" value="NusB-like"/>
    <property type="match status" value="1"/>
</dbReference>
<keyword evidence="3 6" id="KW-0694">RNA-binding</keyword>
<sequence length="146" mass="16442">MKIPPRRRAREVALQGLYQWQVNPASLSVLLENLSELEHYGSADNDFLRTLLGGVLKEHVSLEARVKPFVDRKWSEVTPVEKAILLIGAFELVHMPEVPYRVTINEGIELAKRFGGTDGHKYVNGILDKLAAEVRPDEIKARTKTA</sequence>
<dbReference type="HAMAP" id="MF_00073">
    <property type="entry name" value="NusB"/>
    <property type="match status" value="1"/>
</dbReference>
<dbReference type="RefSeq" id="WP_171091176.1">
    <property type="nucleotide sequence ID" value="NZ_CP053069.1"/>
</dbReference>
<dbReference type="EMBL" id="CP053069">
    <property type="protein sequence ID" value="QJR10563.1"/>
    <property type="molecule type" value="Genomic_DNA"/>
</dbReference>
<evidence type="ECO:0000313" key="9">
    <source>
        <dbReference type="Proteomes" id="UP000501534"/>
    </source>
</evidence>
<dbReference type="KEGG" id="uru:DSM104443_01627"/>
<dbReference type="InterPro" id="IPR011605">
    <property type="entry name" value="NusB_fam"/>
</dbReference>
<keyword evidence="5 6" id="KW-0804">Transcription</keyword>
<keyword evidence="9" id="KW-1185">Reference proteome</keyword>
<keyword evidence="2 6" id="KW-0889">Transcription antitermination</keyword>
<dbReference type="Pfam" id="PF01029">
    <property type="entry name" value="NusB"/>
    <property type="match status" value="1"/>
</dbReference>
<comment type="similarity">
    <text evidence="1 6">Belongs to the NusB family.</text>
</comment>
<dbReference type="GO" id="GO:0003723">
    <property type="term" value="F:RNA binding"/>
    <property type="evidence" value="ECO:0007669"/>
    <property type="project" value="UniProtKB-UniRule"/>
</dbReference>
<reference evidence="8 9" key="1">
    <citation type="submission" date="2020-04" db="EMBL/GenBank/DDBJ databases">
        <title>Usitatibacter rugosus gen. nov., sp. nov. and Usitatibacter palustris sp. nov., novel members of Usitatibacteraceae fam. nov. within the order Nitrosomonadales isolated from soil.</title>
        <authorList>
            <person name="Huber K.J."/>
            <person name="Neumann-Schaal M."/>
            <person name="Geppert A."/>
            <person name="Luckner M."/>
            <person name="Wanner G."/>
            <person name="Overmann J."/>
        </authorList>
    </citation>
    <scope>NUCLEOTIDE SEQUENCE [LARGE SCALE GENOMIC DNA]</scope>
    <source>
        <strain evidence="8 9">0125_3</strain>
    </source>
</reference>
<dbReference type="Proteomes" id="UP000501534">
    <property type="component" value="Chromosome"/>
</dbReference>
<proteinExistence type="inferred from homology"/>
<name>A0A6M4GW43_9PROT</name>
<evidence type="ECO:0000256" key="4">
    <source>
        <dbReference type="ARBA" id="ARBA00023015"/>
    </source>
</evidence>
<evidence type="ECO:0000256" key="1">
    <source>
        <dbReference type="ARBA" id="ARBA00005952"/>
    </source>
</evidence>
<evidence type="ECO:0000256" key="2">
    <source>
        <dbReference type="ARBA" id="ARBA00022814"/>
    </source>
</evidence>
<dbReference type="PANTHER" id="PTHR11078:SF3">
    <property type="entry name" value="ANTITERMINATION NUSB DOMAIN-CONTAINING PROTEIN"/>
    <property type="match status" value="1"/>
</dbReference>
<accession>A0A6M4GW43</accession>
<dbReference type="Gene3D" id="1.10.940.10">
    <property type="entry name" value="NusB-like"/>
    <property type="match status" value="1"/>
</dbReference>
<evidence type="ECO:0000256" key="3">
    <source>
        <dbReference type="ARBA" id="ARBA00022884"/>
    </source>
</evidence>
<dbReference type="InterPro" id="IPR006027">
    <property type="entry name" value="NusB_RsmB_TIM44"/>
</dbReference>
<feature type="domain" description="NusB/RsmB/TIM44" evidence="7">
    <location>
        <begin position="7"/>
        <end position="131"/>
    </location>
</feature>
<dbReference type="GO" id="GO:0006353">
    <property type="term" value="P:DNA-templated transcription termination"/>
    <property type="evidence" value="ECO:0007669"/>
    <property type="project" value="UniProtKB-UniRule"/>
</dbReference>
<evidence type="ECO:0000256" key="6">
    <source>
        <dbReference type="HAMAP-Rule" id="MF_00073"/>
    </source>
</evidence>
<dbReference type="NCBIfam" id="TIGR01951">
    <property type="entry name" value="nusB"/>
    <property type="match status" value="1"/>
</dbReference>
<dbReference type="InterPro" id="IPR035926">
    <property type="entry name" value="NusB-like_sf"/>
</dbReference>
<gene>
    <name evidence="6 8" type="primary">nusB</name>
    <name evidence="8" type="ORF">DSM104443_01627</name>
</gene>
<evidence type="ECO:0000259" key="7">
    <source>
        <dbReference type="Pfam" id="PF01029"/>
    </source>
</evidence>
<dbReference type="PANTHER" id="PTHR11078">
    <property type="entry name" value="N UTILIZATION SUBSTANCE PROTEIN B-RELATED"/>
    <property type="match status" value="1"/>
</dbReference>
<protein>
    <recommendedName>
        <fullName evidence="6">Transcription antitermination protein NusB</fullName>
    </recommendedName>
    <alternativeName>
        <fullName evidence="6">Antitermination factor NusB</fullName>
    </alternativeName>
</protein>
<dbReference type="AlphaFoldDB" id="A0A6M4GW43"/>
<organism evidence="8 9">
    <name type="scientific">Usitatibacter rugosus</name>
    <dbReference type="NCBI Taxonomy" id="2732067"/>
    <lineage>
        <taxon>Bacteria</taxon>
        <taxon>Pseudomonadati</taxon>
        <taxon>Pseudomonadota</taxon>
        <taxon>Betaproteobacteria</taxon>
        <taxon>Nitrosomonadales</taxon>
        <taxon>Usitatibacteraceae</taxon>
        <taxon>Usitatibacter</taxon>
    </lineage>
</organism>
<comment type="function">
    <text evidence="6">Involved in transcription antitermination. Required for transcription of ribosomal RNA (rRNA) genes. Binds specifically to the boxA antiterminator sequence of the ribosomal RNA (rrn) operons.</text>
</comment>
<evidence type="ECO:0000256" key="5">
    <source>
        <dbReference type="ARBA" id="ARBA00023163"/>
    </source>
</evidence>